<dbReference type="EMBL" id="JAFIMR010000016">
    <property type="protein sequence ID" value="KAI1868806.1"/>
    <property type="molecule type" value="Genomic_DNA"/>
</dbReference>
<protein>
    <submittedName>
        <fullName evidence="1">Uncharacterized protein</fullName>
    </submittedName>
</protein>
<dbReference type="PROSITE" id="PS50231">
    <property type="entry name" value="RICIN_B_LECTIN"/>
    <property type="match status" value="1"/>
</dbReference>
<evidence type="ECO:0000313" key="2">
    <source>
        <dbReference type="Proteomes" id="UP000829685"/>
    </source>
</evidence>
<dbReference type="Proteomes" id="UP000829685">
    <property type="component" value="Unassembled WGS sequence"/>
</dbReference>
<gene>
    <name evidence="1" type="ORF">JX265_006785</name>
</gene>
<evidence type="ECO:0000313" key="1">
    <source>
        <dbReference type="EMBL" id="KAI1868806.1"/>
    </source>
</evidence>
<proteinExistence type="predicted"/>
<name>A0A9P9WL93_9PEZI</name>
<dbReference type="Gene3D" id="2.80.10.50">
    <property type="match status" value="1"/>
</dbReference>
<sequence>MTITQEALIDKLKTAQVLSLDSKNNLDPDFHGASVYLVLQSKQSVSQEKHSTAPETKRYHALDLGSSGDAKPFLSVFDIDKDDDQMLILEKGNPKDRKSPWTISLNKSKRNFLQLAGSTVSCQHQRYLSTEAAGKQQEWYICRRSDSSFGIVSAGSEGQCLALDPNGSTKGKAGKPLSCQLYVEKEQYQMWSIYFRDVKGDWKGVK</sequence>
<organism evidence="1 2">
    <name type="scientific">Neoarthrinium moseri</name>
    <dbReference type="NCBI Taxonomy" id="1658444"/>
    <lineage>
        <taxon>Eukaryota</taxon>
        <taxon>Fungi</taxon>
        <taxon>Dikarya</taxon>
        <taxon>Ascomycota</taxon>
        <taxon>Pezizomycotina</taxon>
        <taxon>Sordariomycetes</taxon>
        <taxon>Xylariomycetidae</taxon>
        <taxon>Amphisphaeriales</taxon>
        <taxon>Apiosporaceae</taxon>
        <taxon>Neoarthrinium</taxon>
    </lineage>
</organism>
<comment type="caution">
    <text evidence="1">The sequence shown here is derived from an EMBL/GenBank/DDBJ whole genome shotgun (WGS) entry which is preliminary data.</text>
</comment>
<reference evidence="1" key="1">
    <citation type="submission" date="2021-03" db="EMBL/GenBank/DDBJ databases">
        <title>Revisited historic fungal species revealed as producer of novel bioactive compounds through whole genome sequencing and comparative genomics.</title>
        <authorList>
            <person name="Vignolle G.A."/>
            <person name="Hochenegger N."/>
            <person name="Mach R.L."/>
            <person name="Mach-Aigner A.R."/>
            <person name="Javad Rahimi M."/>
            <person name="Salim K.A."/>
            <person name="Chan C.M."/>
            <person name="Lim L.B.L."/>
            <person name="Cai F."/>
            <person name="Druzhinina I.S."/>
            <person name="U'Ren J.M."/>
            <person name="Derntl C."/>
        </authorList>
    </citation>
    <scope>NUCLEOTIDE SEQUENCE</scope>
    <source>
        <strain evidence="1">TUCIM 5799</strain>
    </source>
</reference>
<keyword evidence="2" id="KW-1185">Reference proteome</keyword>
<dbReference type="AlphaFoldDB" id="A0A9P9WL93"/>
<accession>A0A9P9WL93</accession>